<accession>A0A3B0C2T1</accession>
<evidence type="ECO:0000313" key="2">
    <source>
        <dbReference type="EMBL" id="RKN79782.1"/>
    </source>
</evidence>
<dbReference type="AlphaFoldDB" id="A0A3B0C2T1"/>
<proteinExistence type="predicted"/>
<evidence type="ECO:0000256" key="1">
    <source>
        <dbReference type="SAM" id="Phobius"/>
    </source>
</evidence>
<feature type="transmembrane region" description="Helical" evidence="1">
    <location>
        <begin position="38"/>
        <end position="59"/>
    </location>
</feature>
<dbReference type="Proteomes" id="UP000276603">
    <property type="component" value="Unassembled WGS sequence"/>
</dbReference>
<keyword evidence="1" id="KW-1133">Transmembrane helix</keyword>
<reference evidence="2 3" key="1">
    <citation type="submission" date="2018-10" db="EMBL/GenBank/DDBJ databases">
        <title>Ulvibacterium marinum gen. nov., sp. nov., a novel marine bacterium of the family Flavobacteriaceae, isolated from a culture of the green alga Ulva prolifera.</title>
        <authorList>
            <person name="Zhang Z."/>
        </authorList>
    </citation>
    <scope>NUCLEOTIDE SEQUENCE [LARGE SCALE GENOMIC DNA]</scope>
    <source>
        <strain evidence="2 3">CCMM003</strain>
    </source>
</reference>
<keyword evidence="3" id="KW-1185">Reference proteome</keyword>
<dbReference type="RefSeq" id="WP_120712590.1">
    <property type="nucleotide sequence ID" value="NZ_RBCJ01000003.1"/>
</dbReference>
<sequence>MKPVNIIGIYLLLAICLLVALPIWIYTCNPFEKQLLNILVYIACSGGIGGTIYCIRGFYQNLGNNNFKMNWTWWYVFRPIISAIIGVFAYFMIIGGLMSISNSPDVNYSKSVMFYCAISFLAGFSFNKFVEKIDVISDTLFSKKDTD</sequence>
<evidence type="ECO:0000313" key="3">
    <source>
        <dbReference type="Proteomes" id="UP000276603"/>
    </source>
</evidence>
<keyword evidence="1" id="KW-0812">Transmembrane</keyword>
<feature type="transmembrane region" description="Helical" evidence="1">
    <location>
        <begin position="80"/>
        <end position="100"/>
    </location>
</feature>
<dbReference type="OrthoDB" id="5191103at2"/>
<gene>
    <name evidence="2" type="ORF">D7Z94_16000</name>
</gene>
<comment type="caution">
    <text evidence="2">The sequence shown here is derived from an EMBL/GenBank/DDBJ whole genome shotgun (WGS) entry which is preliminary data.</text>
</comment>
<name>A0A3B0C2T1_9FLAO</name>
<organism evidence="2 3">
    <name type="scientific">Ulvibacterium marinum</name>
    <dbReference type="NCBI Taxonomy" id="2419782"/>
    <lineage>
        <taxon>Bacteria</taxon>
        <taxon>Pseudomonadati</taxon>
        <taxon>Bacteroidota</taxon>
        <taxon>Flavobacteriia</taxon>
        <taxon>Flavobacteriales</taxon>
        <taxon>Flavobacteriaceae</taxon>
        <taxon>Ulvibacterium</taxon>
    </lineage>
</organism>
<keyword evidence="1" id="KW-0472">Membrane</keyword>
<feature type="transmembrane region" description="Helical" evidence="1">
    <location>
        <begin position="112"/>
        <end position="130"/>
    </location>
</feature>
<dbReference type="EMBL" id="RBCJ01000003">
    <property type="protein sequence ID" value="RKN79782.1"/>
    <property type="molecule type" value="Genomic_DNA"/>
</dbReference>
<protein>
    <submittedName>
        <fullName evidence="2">Uncharacterized protein</fullName>
    </submittedName>
</protein>
<feature type="transmembrane region" description="Helical" evidence="1">
    <location>
        <begin position="7"/>
        <end position="26"/>
    </location>
</feature>